<comment type="similarity">
    <text evidence="1">Belongs to the MsrA Met sulfoxide reductase family.</text>
</comment>
<organism evidence="9 10">
    <name type="scientific">Hyaloperonospora arabidopsidis (strain Emoy2)</name>
    <name type="common">Downy mildew agent</name>
    <name type="synonym">Peronospora arabidopsidis</name>
    <dbReference type="NCBI Taxonomy" id="559515"/>
    <lineage>
        <taxon>Eukaryota</taxon>
        <taxon>Sar</taxon>
        <taxon>Stramenopiles</taxon>
        <taxon>Oomycota</taxon>
        <taxon>Peronosporomycetes</taxon>
        <taxon>Peronosporales</taxon>
        <taxon>Peronosporaceae</taxon>
        <taxon>Hyaloperonospora</taxon>
    </lineage>
</organism>
<dbReference type="PANTHER" id="PTHR42799">
    <property type="entry name" value="MITOCHONDRIAL PEPTIDE METHIONINE SULFOXIDE REDUCTASE"/>
    <property type="match status" value="1"/>
</dbReference>
<reference evidence="10" key="1">
    <citation type="journal article" date="2010" name="Science">
        <title>Signatures of adaptation to obligate biotrophy in the Hyaloperonospora arabidopsidis genome.</title>
        <authorList>
            <person name="Baxter L."/>
            <person name="Tripathy S."/>
            <person name="Ishaque N."/>
            <person name="Boot N."/>
            <person name="Cabral A."/>
            <person name="Kemen E."/>
            <person name="Thines M."/>
            <person name="Ah-Fong A."/>
            <person name="Anderson R."/>
            <person name="Badejoko W."/>
            <person name="Bittner-Eddy P."/>
            <person name="Boore J.L."/>
            <person name="Chibucos M.C."/>
            <person name="Coates M."/>
            <person name="Dehal P."/>
            <person name="Delehaunty K."/>
            <person name="Dong S."/>
            <person name="Downton P."/>
            <person name="Dumas B."/>
            <person name="Fabro G."/>
            <person name="Fronick C."/>
            <person name="Fuerstenberg S.I."/>
            <person name="Fulton L."/>
            <person name="Gaulin E."/>
            <person name="Govers F."/>
            <person name="Hughes L."/>
            <person name="Humphray S."/>
            <person name="Jiang R.H."/>
            <person name="Judelson H."/>
            <person name="Kamoun S."/>
            <person name="Kyung K."/>
            <person name="Meijer H."/>
            <person name="Minx P."/>
            <person name="Morris P."/>
            <person name="Nelson J."/>
            <person name="Phuntumart V."/>
            <person name="Qutob D."/>
            <person name="Rehmany A."/>
            <person name="Rougon-Cardoso A."/>
            <person name="Ryden P."/>
            <person name="Torto-Alalibo T."/>
            <person name="Studholme D."/>
            <person name="Wang Y."/>
            <person name="Win J."/>
            <person name="Wood J."/>
            <person name="Clifton S.W."/>
            <person name="Rogers J."/>
            <person name="Van den Ackerveken G."/>
            <person name="Jones J.D."/>
            <person name="McDowell J.M."/>
            <person name="Beynon J."/>
            <person name="Tyler B.M."/>
        </authorList>
    </citation>
    <scope>NUCLEOTIDE SEQUENCE [LARGE SCALE GENOMIC DNA]</scope>
    <source>
        <strain evidence="10">Emoy2</strain>
    </source>
</reference>
<evidence type="ECO:0000256" key="2">
    <source>
        <dbReference type="ARBA" id="ARBA00012502"/>
    </source>
</evidence>
<dbReference type="VEuPathDB" id="FungiDB:HpaG811983"/>
<proteinExistence type="inferred from homology"/>
<evidence type="ECO:0000259" key="8">
    <source>
        <dbReference type="Pfam" id="PF01625"/>
    </source>
</evidence>
<keyword evidence="10" id="KW-1185">Reference proteome</keyword>
<evidence type="ECO:0000256" key="4">
    <source>
        <dbReference type="ARBA" id="ARBA00030273"/>
    </source>
</evidence>
<dbReference type="OMA" id="LFWESHD"/>
<dbReference type="EnsemblProtists" id="HpaT811983">
    <property type="protein sequence ID" value="HpaP811983"/>
    <property type="gene ID" value="HpaG811983"/>
</dbReference>
<accession>M4BZG0</accession>
<name>M4BZG0_HYAAE</name>
<feature type="domain" description="Peptide methionine sulphoxide reductase MsrA" evidence="8">
    <location>
        <begin position="15"/>
        <end position="158"/>
    </location>
</feature>
<dbReference type="SUPFAM" id="SSF55068">
    <property type="entry name" value="Peptide methionine sulfoxide reductase"/>
    <property type="match status" value="1"/>
</dbReference>
<evidence type="ECO:0000256" key="7">
    <source>
        <dbReference type="ARBA" id="ARBA00048782"/>
    </source>
</evidence>
<dbReference type="InParanoid" id="M4BZG0"/>
<dbReference type="GO" id="GO:0034599">
    <property type="term" value="P:cellular response to oxidative stress"/>
    <property type="evidence" value="ECO:0007669"/>
    <property type="project" value="TreeGrafter"/>
</dbReference>
<keyword evidence="3" id="KW-0560">Oxidoreductase</keyword>
<evidence type="ECO:0000313" key="9">
    <source>
        <dbReference type="EnsemblProtists" id="HpaP811983"/>
    </source>
</evidence>
<evidence type="ECO:0000256" key="3">
    <source>
        <dbReference type="ARBA" id="ARBA00023002"/>
    </source>
</evidence>
<comment type="catalytic activity">
    <reaction evidence="6">
        <text>L-methionyl-[protein] + [thioredoxin]-disulfide + H2O = L-methionyl-(S)-S-oxide-[protein] + [thioredoxin]-dithiol</text>
        <dbReference type="Rhea" id="RHEA:14217"/>
        <dbReference type="Rhea" id="RHEA-COMP:10698"/>
        <dbReference type="Rhea" id="RHEA-COMP:10700"/>
        <dbReference type="Rhea" id="RHEA-COMP:12313"/>
        <dbReference type="Rhea" id="RHEA-COMP:12315"/>
        <dbReference type="ChEBI" id="CHEBI:15377"/>
        <dbReference type="ChEBI" id="CHEBI:16044"/>
        <dbReference type="ChEBI" id="CHEBI:29950"/>
        <dbReference type="ChEBI" id="CHEBI:44120"/>
        <dbReference type="ChEBI" id="CHEBI:50058"/>
        <dbReference type="EC" id="1.8.4.11"/>
    </reaction>
</comment>
<dbReference type="eggNOG" id="KOG1635">
    <property type="taxonomic scope" value="Eukaryota"/>
</dbReference>
<evidence type="ECO:0000256" key="1">
    <source>
        <dbReference type="ARBA" id="ARBA00005591"/>
    </source>
</evidence>
<dbReference type="HOGENOM" id="CLU_031040_10_2_1"/>
<evidence type="ECO:0000313" key="10">
    <source>
        <dbReference type="Proteomes" id="UP000011713"/>
    </source>
</evidence>
<dbReference type="EMBL" id="JH598059">
    <property type="status" value="NOT_ANNOTATED_CDS"/>
    <property type="molecule type" value="Genomic_DNA"/>
</dbReference>
<dbReference type="HAMAP" id="MF_01401">
    <property type="entry name" value="MsrA"/>
    <property type="match status" value="1"/>
</dbReference>
<sequence length="174" mass="19431">MTTNTCHASQPQNVATFAAGCFWGVQLAFDRIPGVLETSVGYTQGTVDNPTYTQVCSGKTKHAEAIKIVFDDRKLSYDALLSKFWSIHDPTTLNRQKNDQGTQYRSGIYYHTEEQRKAALASKGEHQKTLSKSIVTEIEAATRFWVAEDNHQKYLEKGGQCADKGCDVPIRCYG</sequence>
<dbReference type="GO" id="GO:0008113">
    <property type="term" value="F:peptide-methionine (S)-S-oxide reductase activity"/>
    <property type="evidence" value="ECO:0007669"/>
    <property type="project" value="UniProtKB-EC"/>
</dbReference>
<dbReference type="STRING" id="559515.M4BZG0"/>
<dbReference type="PANTHER" id="PTHR42799:SF2">
    <property type="entry name" value="MITOCHONDRIAL PEPTIDE METHIONINE SULFOXIDE REDUCTASE"/>
    <property type="match status" value="1"/>
</dbReference>
<dbReference type="Pfam" id="PF01625">
    <property type="entry name" value="PMSR"/>
    <property type="match status" value="1"/>
</dbReference>
<dbReference type="InterPro" id="IPR002569">
    <property type="entry name" value="Met_Sox_Rdtase_MsrA_dom"/>
</dbReference>
<dbReference type="FunFam" id="3.30.1060.10:FF:000002">
    <property type="entry name" value="Peptide methionine sulfoxide reductase"/>
    <property type="match status" value="1"/>
</dbReference>
<dbReference type="InterPro" id="IPR050162">
    <property type="entry name" value="MsrA_MetSO_reductase"/>
</dbReference>
<dbReference type="AlphaFoldDB" id="M4BZG0"/>
<dbReference type="GO" id="GO:0005737">
    <property type="term" value="C:cytoplasm"/>
    <property type="evidence" value="ECO:0007669"/>
    <property type="project" value="TreeGrafter"/>
</dbReference>
<reference evidence="9" key="2">
    <citation type="submission" date="2015-06" db="UniProtKB">
        <authorList>
            <consortium name="EnsemblProtists"/>
        </authorList>
    </citation>
    <scope>IDENTIFICATION</scope>
    <source>
        <strain evidence="9">Emoy2</strain>
    </source>
</reference>
<dbReference type="NCBIfam" id="TIGR00401">
    <property type="entry name" value="msrA"/>
    <property type="match status" value="1"/>
</dbReference>
<dbReference type="InterPro" id="IPR036509">
    <property type="entry name" value="Met_Sox_Rdtase_MsrA_sf"/>
</dbReference>
<evidence type="ECO:0000256" key="5">
    <source>
        <dbReference type="ARBA" id="ARBA00030643"/>
    </source>
</evidence>
<comment type="catalytic activity">
    <reaction evidence="7">
        <text>[thioredoxin]-disulfide + L-methionine + H2O = L-methionine (S)-S-oxide + [thioredoxin]-dithiol</text>
        <dbReference type="Rhea" id="RHEA:19993"/>
        <dbReference type="Rhea" id="RHEA-COMP:10698"/>
        <dbReference type="Rhea" id="RHEA-COMP:10700"/>
        <dbReference type="ChEBI" id="CHEBI:15377"/>
        <dbReference type="ChEBI" id="CHEBI:29950"/>
        <dbReference type="ChEBI" id="CHEBI:50058"/>
        <dbReference type="ChEBI" id="CHEBI:57844"/>
        <dbReference type="ChEBI" id="CHEBI:58772"/>
        <dbReference type="EC" id="1.8.4.11"/>
    </reaction>
</comment>
<dbReference type="Gene3D" id="3.30.1060.10">
    <property type="entry name" value="Peptide methionine sulphoxide reductase MsrA"/>
    <property type="match status" value="1"/>
</dbReference>
<dbReference type="EC" id="1.8.4.11" evidence="2"/>
<protein>
    <recommendedName>
        <fullName evidence="2">peptide-methionine (S)-S-oxide reductase</fullName>
        <ecNumber evidence="2">1.8.4.11</ecNumber>
    </recommendedName>
    <alternativeName>
        <fullName evidence="5">Peptide-methionine (S)-S-oxide reductase</fullName>
    </alternativeName>
    <alternativeName>
        <fullName evidence="4">Protein-methionine-S-oxide reductase</fullName>
    </alternativeName>
</protein>
<dbReference type="Proteomes" id="UP000011713">
    <property type="component" value="Unassembled WGS sequence"/>
</dbReference>
<evidence type="ECO:0000256" key="6">
    <source>
        <dbReference type="ARBA" id="ARBA00047806"/>
    </source>
</evidence>